<dbReference type="EMBL" id="JARBHB010000001">
    <property type="protein sequence ID" value="KAJ8895457.1"/>
    <property type="molecule type" value="Genomic_DNA"/>
</dbReference>
<name>A0ABQ9IFL6_9NEOP</name>
<evidence type="ECO:0000313" key="1">
    <source>
        <dbReference type="EMBL" id="KAJ8895457.1"/>
    </source>
</evidence>
<reference evidence="1 2" key="1">
    <citation type="submission" date="2023-02" db="EMBL/GenBank/DDBJ databases">
        <title>LHISI_Scaffold_Assembly.</title>
        <authorList>
            <person name="Stuart O.P."/>
            <person name="Cleave R."/>
            <person name="Magrath M.J.L."/>
            <person name="Mikheyev A.S."/>
        </authorList>
    </citation>
    <scope>NUCLEOTIDE SEQUENCE [LARGE SCALE GENOMIC DNA]</scope>
    <source>
        <strain evidence="1">Daus_M_001</strain>
        <tissue evidence="1">Leg muscle</tissue>
    </source>
</reference>
<gene>
    <name evidence="1" type="ORF">PR048_000790</name>
</gene>
<sequence length="242" mass="27591">MAVHHDNASSPATAVTPMCGAVATHPTNRRRRVHCLINLPESPRRHSIGCTPPTTDSAQVQFHSIQLISSFKSLCQKILEKIIHTQLASHLESKNLLYIRQSGFRPIHSTHTALQEMADTAHRAMDKGKIEFMVFFFFLDMVHHPKLLSILVEADLSDTSREWFRNYLSPKGKRISDLQRVVQGVPTTRIKCAYYRLKMLFKFKYLLLTGLKVKLCDLLVLSVLNYCCGLFICLNKKHAYGI</sequence>
<proteinExistence type="predicted"/>
<keyword evidence="2" id="KW-1185">Reference proteome</keyword>
<comment type="caution">
    <text evidence="1">The sequence shown here is derived from an EMBL/GenBank/DDBJ whole genome shotgun (WGS) entry which is preliminary data.</text>
</comment>
<accession>A0ABQ9IFL6</accession>
<evidence type="ECO:0000313" key="2">
    <source>
        <dbReference type="Proteomes" id="UP001159363"/>
    </source>
</evidence>
<protein>
    <recommendedName>
        <fullName evidence="3">Reverse transcriptase domain-containing protein</fullName>
    </recommendedName>
</protein>
<dbReference type="Proteomes" id="UP001159363">
    <property type="component" value="Chromosome 1"/>
</dbReference>
<evidence type="ECO:0008006" key="3">
    <source>
        <dbReference type="Google" id="ProtNLM"/>
    </source>
</evidence>
<organism evidence="1 2">
    <name type="scientific">Dryococelus australis</name>
    <dbReference type="NCBI Taxonomy" id="614101"/>
    <lineage>
        <taxon>Eukaryota</taxon>
        <taxon>Metazoa</taxon>
        <taxon>Ecdysozoa</taxon>
        <taxon>Arthropoda</taxon>
        <taxon>Hexapoda</taxon>
        <taxon>Insecta</taxon>
        <taxon>Pterygota</taxon>
        <taxon>Neoptera</taxon>
        <taxon>Polyneoptera</taxon>
        <taxon>Phasmatodea</taxon>
        <taxon>Verophasmatodea</taxon>
        <taxon>Anareolatae</taxon>
        <taxon>Phasmatidae</taxon>
        <taxon>Eurycanthinae</taxon>
        <taxon>Dryococelus</taxon>
    </lineage>
</organism>